<name>A0A4V1N514_9FLAO</name>
<gene>
    <name evidence="2" type="ORF">EQG68_03305</name>
</gene>
<dbReference type="GO" id="GO:0008757">
    <property type="term" value="F:S-adenosylmethionine-dependent methyltransferase activity"/>
    <property type="evidence" value="ECO:0007669"/>
    <property type="project" value="InterPro"/>
</dbReference>
<dbReference type="CDD" id="cd02440">
    <property type="entry name" value="AdoMet_MTases"/>
    <property type="match status" value="1"/>
</dbReference>
<proteinExistence type="predicted"/>
<sequence length="257" mass="30188">MFKRIIQTRIHRLLFKNQTLFIILNATELEQKTIEKWFNTTYSKRGESYLRPKEAYLIFAELLQLQPAKNFLDVACGLGRMLEVSQLYKTNNYGIDLSEVAVEKAKLKLPNDNIVVGNAEQLPFENSTFDYVTCLGSLERMIDKKSVLQEIDRVTKPDAKICLMVRNANSWRWIFTKKMLFTINKKGHQDAKTYQEWKSLFDQHHFIIETCVADQWPLMKIKKIISFGLFKNYKKVSKSLVPLQFANEFIFILKKKS</sequence>
<dbReference type="PANTHER" id="PTHR43591:SF81">
    <property type="entry name" value="MAGNESIUM PROTOPORPHYRIN IX METHYLTRANSFERASE, CHLOROPLASTIC-RELATED"/>
    <property type="match status" value="1"/>
</dbReference>
<dbReference type="GO" id="GO:0032259">
    <property type="term" value="P:methylation"/>
    <property type="evidence" value="ECO:0007669"/>
    <property type="project" value="UniProtKB-KW"/>
</dbReference>
<evidence type="ECO:0000259" key="1">
    <source>
        <dbReference type="Pfam" id="PF08241"/>
    </source>
</evidence>
<keyword evidence="2" id="KW-0808">Transferase</keyword>
<keyword evidence="2" id="KW-0489">Methyltransferase</keyword>
<reference evidence="3" key="1">
    <citation type="submission" date="2019-01" db="EMBL/GenBank/DDBJ databases">
        <title>Cytophagaceae bacterium strain CAR-16.</title>
        <authorList>
            <person name="Chen W.-M."/>
        </authorList>
    </citation>
    <scope>NUCLEOTIDE SEQUENCE [LARGE SCALE GENOMIC DNA]</scope>
    <source>
        <strain evidence="3">ICH-30</strain>
    </source>
</reference>
<evidence type="ECO:0000313" key="3">
    <source>
        <dbReference type="Proteomes" id="UP000289734"/>
    </source>
</evidence>
<protein>
    <submittedName>
        <fullName evidence="2">Class I SAM-dependent methyltransferase</fullName>
    </submittedName>
</protein>
<evidence type="ECO:0000313" key="2">
    <source>
        <dbReference type="EMBL" id="RXR34076.1"/>
    </source>
</evidence>
<comment type="caution">
    <text evidence="2">The sequence shown here is derived from an EMBL/GenBank/DDBJ whole genome shotgun (WGS) entry which is preliminary data.</text>
</comment>
<organism evidence="2 3">
    <name type="scientific">Flavobacterium piscinae</name>
    <dbReference type="NCBI Taxonomy" id="2506424"/>
    <lineage>
        <taxon>Bacteria</taxon>
        <taxon>Pseudomonadati</taxon>
        <taxon>Bacteroidota</taxon>
        <taxon>Flavobacteriia</taxon>
        <taxon>Flavobacteriales</taxon>
        <taxon>Flavobacteriaceae</taxon>
        <taxon>Flavobacterium</taxon>
    </lineage>
</organism>
<dbReference type="EMBL" id="SBKQ01000003">
    <property type="protein sequence ID" value="RXR34076.1"/>
    <property type="molecule type" value="Genomic_DNA"/>
</dbReference>
<accession>A0A4V1N514</accession>
<dbReference type="SUPFAM" id="SSF53335">
    <property type="entry name" value="S-adenosyl-L-methionine-dependent methyltransferases"/>
    <property type="match status" value="1"/>
</dbReference>
<dbReference type="OrthoDB" id="9789123at2"/>
<dbReference type="AlphaFoldDB" id="A0A4V1N514"/>
<dbReference type="PANTHER" id="PTHR43591">
    <property type="entry name" value="METHYLTRANSFERASE"/>
    <property type="match status" value="1"/>
</dbReference>
<feature type="domain" description="Methyltransferase type 11" evidence="1">
    <location>
        <begin position="72"/>
        <end position="162"/>
    </location>
</feature>
<dbReference type="InterPro" id="IPR029063">
    <property type="entry name" value="SAM-dependent_MTases_sf"/>
</dbReference>
<dbReference type="InterPro" id="IPR013216">
    <property type="entry name" value="Methyltransf_11"/>
</dbReference>
<keyword evidence="3" id="KW-1185">Reference proteome</keyword>
<dbReference type="Pfam" id="PF08241">
    <property type="entry name" value="Methyltransf_11"/>
    <property type="match status" value="1"/>
</dbReference>
<dbReference type="Gene3D" id="3.40.50.150">
    <property type="entry name" value="Vaccinia Virus protein VP39"/>
    <property type="match status" value="1"/>
</dbReference>
<dbReference type="Proteomes" id="UP000289734">
    <property type="component" value="Unassembled WGS sequence"/>
</dbReference>